<comment type="caution">
    <text evidence="10">The sequence shown here is derived from an EMBL/GenBank/DDBJ whole genome shotgun (WGS) entry which is preliminary data.</text>
</comment>
<dbReference type="EMBL" id="PDOE01000003">
    <property type="protein sequence ID" value="RKL67407.1"/>
    <property type="molecule type" value="Genomic_DNA"/>
</dbReference>
<dbReference type="PANTHER" id="PTHR34582:SF7">
    <property type="entry name" value="UPF0702 TRANSMEMBRANE PROTEIN YDFS"/>
    <property type="match status" value="1"/>
</dbReference>
<dbReference type="GO" id="GO:0005886">
    <property type="term" value="C:plasma membrane"/>
    <property type="evidence" value="ECO:0007669"/>
    <property type="project" value="UniProtKB-SubCell"/>
</dbReference>
<feature type="transmembrane region" description="Helical" evidence="7">
    <location>
        <begin position="58"/>
        <end position="78"/>
    </location>
</feature>
<feature type="domain" description="YetF-like N-terminal transmembrane" evidence="9">
    <location>
        <begin position="5"/>
        <end position="78"/>
    </location>
</feature>
<dbReference type="PANTHER" id="PTHR34582">
    <property type="entry name" value="UPF0702 TRANSMEMBRANE PROTEIN YCAP"/>
    <property type="match status" value="1"/>
</dbReference>
<evidence type="ECO:0000256" key="3">
    <source>
        <dbReference type="ARBA" id="ARBA00022475"/>
    </source>
</evidence>
<dbReference type="RefSeq" id="WP_110935430.1">
    <property type="nucleotide sequence ID" value="NZ_KZ614146.1"/>
</dbReference>
<evidence type="ECO:0000256" key="1">
    <source>
        <dbReference type="ARBA" id="ARBA00004651"/>
    </source>
</evidence>
<evidence type="ECO:0000256" key="4">
    <source>
        <dbReference type="ARBA" id="ARBA00022692"/>
    </source>
</evidence>
<dbReference type="InterPro" id="IPR007353">
    <property type="entry name" value="DUF421"/>
</dbReference>
<dbReference type="Pfam" id="PF20730">
    <property type="entry name" value="YetF_N"/>
    <property type="match status" value="1"/>
</dbReference>
<evidence type="ECO:0000259" key="8">
    <source>
        <dbReference type="Pfam" id="PF04239"/>
    </source>
</evidence>
<dbReference type="AlphaFoldDB" id="A0A3A9K451"/>
<name>A0A3A9K451_9BACI</name>
<evidence type="ECO:0008006" key="12">
    <source>
        <dbReference type="Google" id="ProtNLM"/>
    </source>
</evidence>
<keyword evidence="6 7" id="KW-0472">Membrane</keyword>
<keyword evidence="11" id="KW-1185">Reference proteome</keyword>
<dbReference type="OrthoDB" id="9778331at2"/>
<feature type="domain" description="YetF C-terminal" evidence="8">
    <location>
        <begin position="81"/>
        <end position="215"/>
    </location>
</feature>
<sequence>MALSELLIRLIIAYIVLFVLTRIMSRKEISQMTFFNFASAIAIGSIAATLATNSNFSIRNGVIALAGWGAFTLIFGYIDIKSKKARKLTTGEPIIVIKEGNIMEDALRNTRLDMDSLNSLLRDSSVFSVKDVDYAFFETSGKLSVMKKHEKQVITKGDLSILKNISLYPTSTEVISDGIINTNNLSRLNLNEEWLQQQLDQEGIQDLSEVFYGEVQQDGTLYIDKKDDDLKS</sequence>
<reference evidence="10 11" key="1">
    <citation type="submission" date="2017-10" db="EMBL/GenBank/DDBJ databases">
        <title>Bacillus sp. nov., a halophilic bacterium isolated from a Keqin Lake.</title>
        <authorList>
            <person name="Wang H."/>
        </authorList>
    </citation>
    <scope>NUCLEOTIDE SEQUENCE [LARGE SCALE GENOMIC DNA]</scope>
    <source>
        <strain evidence="10 11">KCTC 13187</strain>
    </source>
</reference>
<feature type="transmembrane region" description="Helical" evidence="7">
    <location>
        <begin position="6"/>
        <end position="25"/>
    </location>
</feature>
<protein>
    <recommendedName>
        <fullName evidence="12">DUF421 domain-containing protein</fullName>
    </recommendedName>
</protein>
<feature type="transmembrane region" description="Helical" evidence="7">
    <location>
        <begin position="32"/>
        <end position="52"/>
    </location>
</feature>
<keyword evidence="3" id="KW-1003">Cell membrane</keyword>
<dbReference type="InterPro" id="IPR048454">
    <property type="entry name" value="YetF_N"/>
</dbReference>
<evidence type="ECO:0000256" key="6">
    <source>
        <dbReference type="ARBA" id="ARBA00023136"/>
    </source>
</evidence>
<dbReference type="Pfam" id="PF04239">
    <property type="entry name" value="DUF421"/>
    <property type="match status" value="1"/>
</dbReference>
<comment type="similarity">
    <text evidence="2">Belongs to the UPF0702 family.</text>
</comment>
<comment type="subcellular location">
    <subcellularLocation>
        <location evidence="1">Cell membrane</location>
        <topology evidence="1">Multi-pass membrane protein</topology>
    </subcellularLocation>
</comment>
<gene>
    <name evidence="10" type="ORF">CR203_08570</name>
</gene>
<proteinExistence type="inferred from homology"/>
<evidence type="ECO:0000313" key="11">
    <source>
        <dbReference type="Proteomes" id="UP000281498"/>
    </source>
</evidence>
<keyword evidence="5 7" id="KW-1133">Transmembrane helix</keyword>
<dbReference type="InterPro" id="IPR023090">
    <property type="entry name" value="UPF0702_alpha/beta_dom_sf"/>
</dbReference>
<evidence type="ECO:0000313" key="10">
    <source>
        <dbReference type="EMBL" id="RKL67407.1"/>
    </source>
</evidence>
<evidence type="ECO:0000256" key="7">
    <source>
        <dbReference type="SAM" id="Phobius"/>
    </source>
</evidence>
<evidence type="ECO:0000256" key="5">
    <source>
        <dbReference type="ARBA" id="ARBA00022989"/>
    </source>
</evidence>
<evidence type="ECO:0000256" key="2">
    <source>
        <dbReference type="ARBA" id="ARBA00006448"/>
    </source>
</evidence>
<evidence type="ECO:0000259" key="9">
    <source>
        <dbReference type="Pfam" id="PF20730"/>
    </source>
</evidence>
<organism evidence="10 11">
    <name type="scientific">Salipaludibacillus neizhouensis</name>
    <dbReference type="NCBI Taxonomy" id="885475"/>
    <lineage>
        <taxon>Bacteria</taxon>
        <taxon>Bacillati</taxon>
        <taxon>Bacillota</taxon>
        <taxon>Bacilli</taxon>
        <taxon>Bacillales</taxon>
        <taxon>Bacillaceae</taxon>
    </lineage>
</organism>
<keyword evidence="4 7" id="KW-0812">Transmembrane</keyword>
<dbReference type="Proteomes" id="UP000281498">
    <property type="component" value="Unassembled WGS sequence"/>
</dbReference>
<dbReference type="Gene3D" id="3.30.240.20">
    <property type="entry name" value="bsu07140 like domains"/>
    <property type="match status" value="2"/>
</dbReference>
<accession>A0A3A9K451</accession>